<dbReference type="Gene3D" id="3.30.70.100">
    <property type="match status" value="1"/>
</dbReference>
<comment type="caution">
    <text evidence="8">The sequence shown here is derived from an EMBL/GenBank/DDBJ whole genome shotgun (WGS) entry which is preliminary data.</text>
</comment>
<dbReference type="InterPro" id="IPR036163">
    <property type="entry name" value="HMA_dom_sf"/>
</dbReference>
<feature type="compositionally biased region" description="Pro residues" evidence="6">
    <location>
        <begin position="157"/>
        <end position="176"/>
    </location>
</feature>
<keyword evidence="9" id="KW-1185">Reference proteome</keyword>
<evidence type="ECO:0000256" key="3">
    <source>
        <dbReference type="ARBA" id="ARBA00023288"/>
    </source>
</evidence>
<reference evidence="8" key="1">
    <citation type="journal article" date="2023" name="Science">
        <title>Elucidation of the pathway for biosynthesis of saponin adjuvants from the soapbark tree.</title>
        <authorList>
            <person name="Reed J."/>
            <person name="Orme A."/>
            <person name="El-Demerdash A."/>
            <person name="Owen C."/>
            <person name="Martin L.B.B."/>
            <person name="Misra R.C."/>
            <person name="Kikuchi S."/>
            <person name="Rejzek M."/>
            <person name="Martin A.C."/>
            <person name="Harkess A."/>
            <person name="Leebens-Mack J."/>
            <person name="Louveau T."/>
            <person name="Stephenson M.J."/>
            <person name="Osbourn A."/>
        </authorList>
    </citation>
    <scope>NUCLEOTIDE SEQUENCE</scope>
    <source>
        <strain evidence="8">S10</strain>
    </source>
</reference>
<feature type="region of interest" description="Disordered" evidence="6">
    <location>
        <begin position="129"/>
        <end position="176"/>
    </location>
</feature>
<comment type="similarity">
    <text evidence="5">Belongs to the HIPP family.</text>
</comment>
<dbReference type="CDD" id="cd00371">
    <property type="entry name" value="HMA"/>
    <property type="match status" value="1"/>
</dbReference>
<organism evidence="8 9">
    <name type="scientific">Quillaja saponaria</name>
    <name type="common">Soap bark tree</name>
    <dbReference type="NCBI Taxonomy" id="32244"/>
    <lineage>
        <taxon>Eukaryota</taxon>
        <taxon>Viridiplantae</taxon>
        <taxon>Streptophyta</taxon>
        <taxon>Embryophyta</taxon>
        <taxon>Tracheophyta</taxon>
        <taxon>Spermatophyta</taxon>
        <taxon>Magnoliopsida</taxon>
        <taxon>eudicotyledons</taxon>
        <taxon>Gunneridae</taxon>
        <taxon>Pentapetalae</taxon>
        <taxon>rosids</taxon>
        <taxon>fabids</taxon>
        <taxon>Fabales</taxon>
        <taxon>Quillajaceae</taxon>
        <taxon>Quillaja</taxon>
    </lineage>
</organism>
<dbReference type="Proteomes" id="UP001163823">
    <property type="component" value="Chromosome 6"/>
</dbReference>
<keyword evidence="3" id="KW-0449">Lipoprotein</keyword>
<dbReference type="KEGG" id="qsa:O6P43_015937"/>
<evidence type="ECO:0000256" key="4">
    <source>
        <dbReference type="ARBA" id="ARBA00023289"/>
    </source>
</evidence>
<keyword evidence="4" id="KW-0636">Prenylation</keyword>
<dbReference type="PANTHER" id="PTHR45868">
    <property type="entry name" value="HEAVY METAL-ASSOCIATED ISOPRENYLATED PLANT PROTEIN 33-RELATED"/>
    <property type="match status" value="1"/>
</dbReference>
<dbReference type="PANTHER" id="PTHR45868:SF74">
    <property type="entry name" value="HEAVY METAL-ASSOCIATED ISOPRENYLATED PLANT PROTEIN 33"/>
    <property type="match status" value="1"/>
</dbReference>
<dbReference type="SUPFAM" id="SSF55008">
    <property type="entry name" value="HMA, heavy metal-associated domain"/>
    <property type="match status" value="1"/>
</dbReference>
<accession>A0AAD7LY30</accession>
<dbReference type="EMBL" id="JARAOO010000006">
    <property type="protein sequence ID" value="KAJ7966470.1"/>
    <property type="molecule type" value="Genomic_DNA"/>
</dbReference>
<sequence length="249" mass="28009">MESHHVESAISTFKVDFMCSKDCSVDMKKKLQQFNGVESISIEPNKGLVTVIGNVNPMILARLLQKMCKKAELWSFEKAPTHMQAKRGLKTNQNTHCIHNQDSVDSDVQDCNHKVYCHGSSCQRAKAKATSGHNKGTNAKKKHICNKGCESRSKNVQPPPQIPYYGPPAEQPPPPPPYYQPMTTYMRPPSMYGRLAPPLPYGYGGYYNQMPPHAVAGSYRSGDNRSSLLANFNPMIHYNSYADNYRYTF</sequence>
<evidence type="ECO:0000259" key="7">
    <source>
        <dbReference type="PROSITE" id="PS50846"/>
    </source>
</evidence>
<dbReference type="Pfam" id="PF00403">
    <property type="entry name" value="HMA"/>
    <property type="match status" value="1"/>
</dbReference>
<protein>
    <submittedName>
        <fullName evidence="8">Heavy metal transport/detoxification superfamily protein</fullName>
    </submittedName>
</protein>
<dbReference type="PROSITE" id="PS50846">
    <property type="entry name" value="HMA_2"/>
    <property type="match status" value="1"/>
</dbReference>
<dbReference type="GO" id="GO:0046872">
    <property type="term" value="F:metal ion binding"/>
    <property type="evidence" value="ECO:0007669"/>
    <property type="project" value="UniProtKB-KW"/>
</dbReference>
<evidence type="ECO:0000313" key="8">
    <source>
        <dbReference type="EMBL" id="KAJ7966470.1"/>
    </source>
</evidence>
<dbReference type="AlphaFoldDB" id="A0AAD7LY30"/>
<evidence type="ECO:0000256" key="1">
    <source>
        <dbReference type="ARBA" id="ARBA00022481"/>
    </source>
</evidence>
<name>A0AAD7LY30_QUISA</name>
<proteinExistence type="inferred from homology"/>
<keyword evidence="1" id="KW-0488">Methylation</keyword>
<feature type="domain" description="HMA" evidence="7">
    <location>
        <begin position="9"/>
        <end position="76"/>
    </location>
</feature>
<gene>
    <name evidence="8" type="ORF">O6P43_015937</name>
</gene>
<evidence type="ECO:0000256" key="5">
    <source>
        <dbReference type="ARBA" id="ARBA00024045"/>
    </source>
</evidence>
<dbReference type="InterPro" id="IPR006121">
    <property type="entry name" value="HMA_dom"/>
</dbReference>
<evidence type="ECO:0000256" key="6">
    <source>
        <dbReference type="SAM" id="MobiDB-lite"/>
    </source>
</evidence>
<keyword evidence="2" id="KW-0479">Metal-binding</keyword>
<evidence type="ECO:0000256" key="2">
    <source>
        <dbReference type="ARBA" id="ARBA00022723"/>
    </source>
</evidence>
<evidence type="ECO:0000313" key="9">
    <source>
        <dbReference type="Proteomes" id="UP001163823"/>
    </source>
</evidence>